<accession>A0AAN0K6I9</accession>
<gene>
    <name evidence="13" type="primary">corA</name>
    <name evidence="13" type="ORF">brsh051_12020</name>
</gene>
<dbReference type="KEGG" id="broo:brsh051_12020"/>
<dbReference type="CDD" id="cd12830">
    <property type="entry name" value="MtCorA-like"/>
    <property type="match status" value="1"/>
</dbReference>
<keyword evidence="8" id="KW-0406">Ion transport</keyword>
<evidence type="ECO:0000256" key="12">
    <source>
        <dbReference type="SAM" id="Phobius"/>
    </source>
</evidence>
<dbReference type="Gene3D" id="1.20.58.340">
    <property type="entry name" value="Magnesium transport protein CorA, transmembrane region"/>
    <property type="match status" value="2"/>
</dbReference>
<comment type="subcellular location">
    <subcellularLocation>
        <location evidence="1">Cell membrane</location>
        <topology evidence="1">Multi-pass membrane protein</topology>
    </subcellularLocation>
</comment>
<keyword evidence="3" id="KW-0813">Transport</keyword>
<evidence type="ECO:0000256" key="5">
    <source>
        <dbReference type="ARBA" id="ARBA00022692"/>
    </source>
</evidence>
<keyword evidence="14" id="KW-1185">Reference proteome</keyword>
<dbReference type="InterPro" id="IPR002523">
    <property type="entry name" value="MgTranspt_CorA/ZnTranspt_ZntB"/>
</dbReference>
<protein>
    <submittedName>
        <fullName evidence="13">Magnesium/cobalt transporter CorA</fullName>
    </submittedName>
</protein>
<evidence type="ECO:0000256" key="3">
    <source>
        <dbReference type="ARBA" id="ARBA00022448"/>
    </source>
</evidence>
<comment type="function">
    <text evidence="11">Mediates influx of magnesium ions. Alternates between open and closed states. Activated by low cytoplasmic Mg(2+) levels. Inactive when cytoplasmic Mg(2+) levels are high.</text>
</comment>
<keyword evidence="9 12" id="KW-0472">Membrane</keyword>
<dbReference type="EMBL" id="AP028056">
    <property type="protein sequence ID" value="BEH01921.1"/>
    <property type="molecule type" value="Genomic_DNA"/>
</dbReference>
<dbReference type="FunFam" id="1.20.58.340:FF:000004">
    <property type="entry name" value="Magnesium transport protein CorA"/>
    <property type="match status" value="1"/>
</dbReference>
<evidence type="ECO:0000256" key="1">
    <source>
        <dbReference type="ARBA" id="ARBA00004651"/>
    </source>
</evidence>
<evidence type="ECO:0000256" key="8">
    <source>
        <dbReference type="ARBA" id="ARBA00023065"/>
    </source>
</evidence>
<comment type="catalytic activity">
    <reaction evidence="10">
        <text>Mg(2+)(in) = Mg(2+)(out)</text>
        <dbReference type="Rhea" id="RHEA:29827"/>
        <dbReference type="ChEBI" id="CHEBI:18420"/>
    </reaction>
</comment>
<evidence type="ECO:0000256" key="9">
    <source>
        <dbReference type="ARBA" id="ARBA00023136"/>
    </source>
</evidence>
<dbReference type="GO" id="GO:0015095">
    <property type="term" value="F:magnesium ion transmembrane transporter activity"/>
    <property type="evidence" value="ECO:0007669"/>
    <property type="project" value="TreeGrafter"/>
</dbReference>
<dbReference type="PANTHER" id="PTHR46494:SF1">
    <property type="entry name" value="CORA FAMILY METAL ION TRANSPORTER (EUROFUNG)"/>
    <property type="match status" value="1"/>
</dbReference>
<feature type="transmembrane region" description="Helical" evidence="12">
    <location>
        <begin position="316"/>
        <end position="335"/>
    </location>
</feature>
<dbReference type="Proteomes" id="UP001431656">
    <property type="component" value="Chromosome"/>
</dbReference>
<comment type="similarity">
    <text evidence="2">Belongs to the CorA metal ion transporter (MIT) (TC 1.A.35) family.</text>
</comment>
<keyword evidence="6" id="KW-0460">Magnesium</keyword>
<evidence type="ECO:0000256" key="10">
    <source>
        <dbReference type="ARBA" id="ARBA00034269"/>
    </source>
</evidence>
<dbReference type="GO" id="GO:0005886">
    <property type="term" value="C:plasma membrane"/>
    <property type="evidence" value="ECO:0007669"/>
    <property type="project" value="UniProtKB-SubCell"/>
</dbReference>
<dbReference type="AlphaFoldDB" id="A0AAN0K6I9"/>
<evidence type="ECO:0000256" key="2">
    <source>
        <dbReference type="ARBA" id="ARBA00009765"/>
    </source>
</evidence>
<dbReference type="GO" id="GO:0050897">
    <property type="term" value="F:cobalt ion binding"/>
    <property type="evidence" value="ECO:0007669"/>
    <property type="project" value="TreeGrafter"/>
</dbReference>
<evidence type="ECO:0000313" key="14">
    <source>
        <dbReference type="Proteomes" id="UP001431656"/>
    </source>
</evidence>
<keyword evidence="5 12" id="KW-0812">Transmembrane</keyword>
<evidence type="ECO:0000256" key="6">
    <source>
        <dbReference type="ARBA" id="ARBA00022842"/>
    </source>
</evidence>
<name>A0AAN0K6I9_9ACTN</name>
<evidence type="ECO:0000256" key="7">
    <source>
        <dbReference type="ARBA" id="ARBA00022989"/>
    </source>
</evidence>
<dbReference type="InterPro" id="IPR045861">
    <property type="entry name" value="CorA_cytoplasmic_dom"/>
</dbReference>
<dbReference type="RefSeq" id="WP_286268242.1">
    <property type="nucleotide sequence ID" value="NZ_AP028056.1"/>
</dbReference>
<keyword evidence="4" id="KW-1003">Cell membrane</keyword>
<dbReference type="InterPro" id="IPR045863">
    <property type="entry name" value="CorA_TM1_TM2"/>
</dbReference>
<sequence>MSTDRPFVREPAQRRDGYGFTIPKKVPIAPEQAPRTVTGNAVYIAGERVASPASLAETAALLRANPEAMAWIGLYQPDPDDLIELGDLFGLHELAVEDAIQAHQRSKLERYDDTLFVVLRAARYLDATEEIEFGELHIFTGANFVITVRHGRSPDLGVVRRRMEADPQMLAFGSEGIVYAILDAVVDGYAPVLEGLANDIEEIEDQVFTGSAAVSRRIYELSQEIVEFHEAVRPLRGIIGGLAAGFSKYEVAEDLQEYLRDVADHAASALEESEGFRLTLRDVLALNAALVAQRQNEEMKGLAEASNAQNEDMKKISAWAGILFAPTMITGLYGMNFINMPELNWRAGYPFALALMFSSSLIMWLMFRRKGWI</sequence>
<dbReference type="SUPFAM" id="SSF144083">
    <property type="entry name" value="Magnesium transport protein CorA, transmembrane region"/>
    <property type="match status" value="1"/>
</dbReference>
<proteinExistence type="inferred from homology"/>
<dbReference type="Gene3D" id="3.30.460.20">
    <property type="entry name" value="CorA soluble domain-like"/>
    <property type="match status" value="1"/>
</dbReference>
<evidence type="ECO:0000313" key="13">
    <source>
        <dbReference type="EMBL" id="BEH01921.1"/>
    </source>
</evidence>
<keyword evidence="7 12" id="KW-1133">Transmembrane helix</keyword>
<reference evidence="13" key="1">
    <citation type="journal article" date="2024" name="Int. J. Syst. Evol. Microbiol.">
        <title>Brooklawnia propionicigenes sp. nov., a facultatively anaerobic, propionate-producing bacterium isolated from a methanogenic reactor treating waste from cattle farms.</title>
        <authorList>
            <person name="Akita Y."/>
            <person name="Ueki A."/>
            <person name="Tonouchi A."/>
            <person name="Sugawara Y."/>
            <person name="Honma S."/>
            <person name="Kaku N."/>
            <person name="Ueki K."/>
        </authorList>
    </citation>
    <scope>NUCLEOTIDE SEQUENCE</scope>
    <source>
        <strain evidence="13">SH051</strain>
    </source>
</reference>
<evidence type="ECO:0000256" key="11">
    <source>
        <dbReference type="ARBA" id="ARBA00045497"/>
    </source>
</evidence>
<dbReference type="SUPFAM" id="SSF143865">
    <property type="entry name" value="CorA soluble domain-like"/>
    <property type="match status" value="1"/>
</dbReference>
<evidence type="ECO:0000256" key="4">
    <source>
        <dbReference type="ARBA" id="ARBA00022475"/>
    </source>
</evidence>
<dbReference type="Pfam" id="PF01544">
    <property type="entry name" value="CorA"/>
    <property type="match status" value="1"/>
</dbReference>
<dbReference type="GO" id="GO:0015087">
    <property type="term" value="F:cobalt ion transmembrane transporter activity"/>
    <property type="evidence" value="ECO:0007669"/>
    <property type="project" value="TreeGrafter"/>
</dbReference>
<dbReference type="GO" id="GO:0000287">
    <property type="term" value="F:magnesium ion binding"/>
    <property type="evidence" value="ECO:0007669"/>
    <property type="project" value="TreeGrafter"/>
</dbReference>
<dbReference type="PANTHER" id="PTHR46494">
    <property type="entry name" value="CORA FAMILY METAL ION TRANSPORTER (EUROFUNG)"/>
    <property type="match status" value="1"/>
</dbReference>
<organism evidence="13 14">
    <name type="scientific">Brooklawnia propionicigenes</name>
    <dbReference type="NCBI Taxonomy" id="3041175"/>
    <lineage>
        <taxon>Bacteria</taxon>
        <taxon>Bacillati</taxon>
        <taxon>Actinomycetota</taxon>
        <taxon>Actinomycetes</taxon>
        <taxon>Propionibacteriales</taxon>
        <taxon>Propionibacteriaceae</taxon>
        <taxon>Brooklawnia</taxon>
    </lineage>
</organism>
<feature type="transmembrane region" description="Helical" evidence="12">
    <location>
        <begin position="347"/>
        <end position="367"/>
    </location>
</feature>